<dbReference type="Gene3D" id="3.80.10.10">
    <property type="entry name" value="Ribonuclease Inhibitor"/>
    <property type="match status" value="3"/>
</dbReference>
<evidence type="ECO:0000256" key="1">
    <source>
        <dbReference type="ARBA" id="ARBA00004236"/>
    </source>
</evidence>
<dbReference type="FunFam" id="3.80.10.10:FF:000041">
    <property type="entry name" value="LRR receptor-like serine/threonine-protein kinase ERECTA"/>
    <property type="match status" value="1"/>
</dbReference>
<keyword evidence="7" id="KW-1133">Transmembrane helix</keyword>
<feature type="region of interest" description="Disordered" evidence="12">
    <location>
        <begin position="181"/>
        <end position="231"/>
    </location>
</feature>
<dbReference type="AlphaFoldDB" id="A0AAD2CC52"/>
<sequence length="708" mass="78704">MSSFYVSEYDEWRQRQNAMMNHEEETESSNHQEPKIDPPRHNHNTHNRNQRNQQLATSQISHYNSTGANSSLYVKSDDAPPQQQEEEEDEDLGYFDIHLGPSARVSALHLDVRDSATLIPTRESDYGTDPKPVSWNVRKSNSRANNKKTTPARSRQSNLYSMDEVSEEDDEAIIEHIERSFRTAPLHTSSDTKSTAPLASSPSSDSKNSRDFTRPIVAKRKGSPKPTYPEPNRRFGLKAAIFCLGMVGLIIWLLNSQGQIRFWEQTESPKGMTTGTSPAAIPLARPAKSTFVQEFGTGIEEYLDDPDSPQFKAAKWMDEVDTRFQLPLVSGDSAAFRQRFVLATFYFATGGGDGFWYDDYSFLSASHECNWNSGSSGIQCNSSRVVIGIKMLLNGLRGSLPPEIGALENLQSITLDGNRITGSIPEEIYRLTNLRSLSMPFNQFSGSISPSIGNLQELTTLCLEQGSLGGTFPAEMNFLTNLETVELSKNFFVGRIPYEMANFPRLQKLDVSNNNLRGRIPQGSYRGMEEFIVDTNQLTGEFPRSVLRRKLTKLSLHNNRLSGKLPLNEWTTATSLESIDISYNEFQGRIPPTIGSIRDLNTLVARDAGLSGPLPPDLDNTSLEVLNVEGNSLSGSIPLSYANLPLVQFAIGRNLLAGDISFLCALSTIQELSADCARQSGIFCSCCTTCFSKQQRDSKNNIFDRSTG</sequence>
<organism evidence="13 14">
    <name type="scientific">Cylindrotheca closterium</name>
    <dbReference type="NCBI Taxonomy" id="2856"/>
    <lineage>
        <taxon>Eukaryota</taxon>
        <taxon>Sar</taxon>
        <taxon>Stramenopiles</taxon>
        <taxon>Ochrophyta</taxon>
        <taxon>Bacillariophyta</taxon>
        <taxon>Bacillariophyceae</taxon>
        <taxon>Bacillariophycidae</taxon>
        <taxon>Bacillariales</taxon>
        <taxon>Bacillariaceae</taxon>
        <taxon>Cylindrotheca</taxon>
    </lineage>
</organism>
<accession>A0AAD2CC52</accession>
<evidence type="ECO:0000313" key="13">
    <source>
        <dbReference type="EMBL" id="CAJ1920545.1"/>
    </source>
</evidence>
<dbReference type="GO" id="GO:0005886">
    <property type="term" value="C:plasma membrane"/>
    <property type="evidence" value="ECO:0007669"/>
    <property type="project" value="UniProtKB-SubCell"/>
</dbReference>
<keyword evidence="5" id="KW-0732">Signal</keyword>
<keyword evidence="10" id="KW-0325">Glycoprotein</keyword>
<keyword evidence="9" id="KW-0675">Receptor</keyword>
<gene>
    <name evidence="13" type="ORF">CYCCA115_LOCUS891</name>
</gene>
<keyword evidence="4" id="KW-0812">Transmembrane</keyword>
<evidence type="ECO:0000256" key="8">
    <source>
        <dbReference type="ARBA" id="ARBA00023136"/>
    </source>
</evidence>
<evidence type="ECO:0000313" key="14">
    <source>
        <dbReference type="Proteomes" id="UP001295423"/>
    </source>
</evidence>
<name>A0AAD2CC52_9STRA</name>
<keyword evidence="6" id="KW-0677">Repeat</keyword>
<evidence type="ECO:0000256" key="9">
    <source>
        <dbReference type="ARBA" id="ARBA00023170"/>
    </source>
</evidence>
<feature type="region of interest" description="Disordered" evidence="12">
    <location>
        <begin position="121"/>
        <end position="167"/>
    </location>
</feature>
<feature type="compositionally biased region" description="Polar residues" evidence="12">
    <location>
        <begin position="137"/>
        <end position="160"/>
    </location>
</feature>
<comment type="subcellular location">
    <subcellularLocation>
        <location evidence="1">Cell membrane</location>
    </subcellularLocation>
    <subcellularLocation>
        <location evidence="11">Endomembrane system</location>
        <topology evidence="11">Single-pass membrane protein</topology>
    </subcellularLocation>
</comment>
<feature type="compositionally biased region" description="Polar residues" evidence="12">
    <location>
        <begin position="55"/>
        <end position="73"/>
    </location>
</feature>
<dbReference type="InterPro" id="IPR032675">
    <property type="entry name" value="LRR_dom_sf"/>
</dbReference>
<evidence type="ECO:0000256" key="10">
    <source>
        <dbReference type="ARBA" id="ARBA00023180"/>
    </source>
</evidence>
<keyword evidence="8" id="KW-0472">Membrane</keyword>
<dbReference type="EMBL" id="CAKOGP040000002">
    <property type="protein sequence ID" value="CAJ1920545.1"/>
    <property type="molecule type" value="Genomic_DNA"/>
</dbReference>
<evidence type="ECO:0008006" key="15">
    <source>
        <dbReference type="Google" id="ProtNLM"/>
    </source>
</evidence>
<protein>
    <recommendedName>
        <fullName evidence="15">L domain-like protein</fullName>
    </recommendedName>
</protein>
<dbReference type="Proteomes" id="UP001295423">
    <property type="component" value="Unassembled WGS sequence"/>
</dbReference>
<evidence type="ECO:0000256" key="5">
    <source>
        <dbReference type="ARBA" id="ARBA00022729"/>
    </source>
</evidence>
<reference evidence="13" key="1">
    <citation type="submission" date="2023-08" db="EMBL/GenBank/DDBJ databases">
        <authorList>
            <person name="Audoor S."/>
            <person name="Bilcke G."/>
        </authorList>
    </citation>
    <scope>NUCLEOTIDE SEQUENCE</scope>
</reference>
<dbReference type="SUPFAM" id="SSF52058">
    <property type="entry name" value="L domain-like"/>
    <property type="match status" value="1"/>
</dbReference>
<evidence type="ECO:0000256" key="3">
    <source>
        <dbReference type="ARBA" id="ARBA00022614"/>
    </source>
</evidence>
<evidence type="ECO:0000256" key="2">
    <source>
        <dbReference type="ARBA" id="ARBA00022475"/>
    </source>
</evidence>
<dbReference type="InterPro" id="IPR001611">
    <property type="entry name" value="Leu-rich_rpt"/>
</dbReference>
<dbReference type="Pfam" id="PF00560">
    <property type="entry name" value="LRR_1"/>
    <property type="match status" value="6"/>
</dbReference>
<keyword evidence="14" id="KW-1185">Reference proteome</keyword>
<dbReference type="GO" id="GO:0012505">
    <property type="term" value="C:endomembrane system"/>
    <property type="evidence" value="ECO:0007669"/>
    <property type="project" value="UniProtKB-SubCell"/>
</dbReference>
<feature type="compositionally biased region" description="Low complexity" evidence="12">
    <location>
        <begin position="192"/>
        <end position="206"/>
    </location>
</feature>
<evidence type="ECO:0000256" key="6">
    <source>
        <dbReference type="ARBA" id="ARBA00022737"/>
    </source>
</evidence>
<feature type="region of interest" description="Disordered" evidence="12">
    <location>
        <begin position="16"/>
        <end position="90"/>
    </location>
</feature>
<evidence type="ECO:0000256" key="12">
    <source>
        <dbReference type="SAM" id="MobiDB-lite"/>
    </source>
</evidence>
<comment type="caution">
    <text evidence="13">The sequence shown here is derived from an EMBL/GenBank/DDBJ whole genome shotgun (WGS) entry which is preliminary data.</text>
</comment>
<dbReference type="PANTHER" id="PTHR48052:SF8">
    <property type="entry name" value="LRR RECEPTOR-LIKE SERINE_THREONINE-PROTEIN KINASE FLS2"/>
    <property type="match status" value="1"/>
</dbReference>
<evidence type="ECO:0000256" key="4">
    <source>
        <dbReference type="ARBA" id="ARBA00022692"/>
    </source>
</evidence>
<evidence type="ECO:0000256" key="7">
    <source>
        <dbReference type="ARBA" id="ARBA00022989"/>
    </source>
</evidence>
<proteinExistence type="predicted"/>
<keyword evidence="2" id="KW-1003">Cell membrane</keyword>
<dbReference type="FunFam" id="3.80.10.10:FF:000383">
    <property type="entry name" value="Leucine-rich repeat receptor protein kinase EMS1"/>
    <property type="match status" value="1"/>
</dbReference>
<keyword evidence="3" id="KW-0433">Leucine-rich repeat</keyword>
<feature type="compositionally biased region" description="Basic and acidic residues" evidence="12">
    <location>
        <begin position="28"/>
        <end position="40"/>
    </location>
</feature>
<dbReference type="PANTHER" id="PTHR48052">
    <property type="entry name" value="UNNAMED PRODUCT"/>
    <property type="match status" value="1"/>
</dbReference>
<evidence type="ECO:0000256" key="11">
    <source>
        <dbReference type="ARBA" id="ARBA00037847"/>
    </source>
</evidence>